<dbReference type="GO" id="GO:0030170">
    <property type="term" value="F:pyridoxal phosphate binding"/>
    <property type="evidence" value="ECO:0007669"/>
    <property type="project" value="InterPro"/>
</dbReference>
<proteinExistence type="inferred from homology"/>
<dbReference type="PANTHER" id="PTHR43525:SF2">
    <property type="entry name" value="CYSTATHIONINE BETA-LYASE-RELATED"/>
    <property type="match status" value="1"/>
</dbReference>
<dbReference type="InterPro" id="IPR004839">
    <property type="entry name" value="Aminotransferase_I/II_large"/>
</dbReference>
<dbReference type="Pfam" id="PF00155">
    <property type="entry name" value="Aminotran_1_2"/>
    <property type="match status" value="1"/>
</dbReference>
<dbReference type="InterPro" id="IPR015421">
    <property type="entry name" value="PyrdxlP-dep_Trfase_major"/>
</dbReference>
<evidence type="ECO:0000256" key="3">
    <source>
        <dbReference type="ARBA" id="ARBA00022898"/>
    </source>
</evidence>
<dbReference type="RefSeq" id="WP_093574749.1">
    <property type="nucleotide sequence ID" value="NZ_FOWC01000006.1"/>
</dbReference>
<evidence type="ECO:0000313" key="8">
    <source>
        <dbReference type="EMBL" id="SFP72004.1"/>
    </source>
</evidence>
<dbReference type="AlphaFoldDB" id="A0A1I5SMI6"/>
<keyword evidence="5 8" id="KW-0456">Lyase</keyword>
<evidence type="ECO:0000256" key="4">
    <source>
        <dbReference type="ARBA" id="ARBA00023194"/>
    </source>
</evidence>
<evidence type="ECO:0000256" key="6">
    <source>
        <dbReference type="ARBA" id="ARBA00037974"/>
    </source>
</evidence>
<evidence type="ECO:0000256" key="5">
    <source>
        <dbReference type="ARBA" id="ARBA00023239"/>
    </source>
</evidence>
<name>A0A1I5SMI6_9PSEU</name>
<dbReference type="InterPro" id="IPR015424">
    <property type="entry name" value="PyrdxlP-dep_Trfase"/>
</dbReference>
<gene>
    <name evidence="8" type="ORF">SAMN05421854_106382</name>
</gene>
<evidence type="ECO:0000313" key="9">
    <source>
        <dbReference type="Proteomes" id="UP000199137"/>
    </source>
</evidence>
<evidence type="ECO:0000256" key="1">
    <source>
        <dbReference type="ARBA" id="ARBA00001933"/>
    </source>
</evidence>
<dbReference type="InterPro" id="IPR051798">
    <property type="entry name" value="Class-II_PLP-Dep_Aminotrans"/>
</dbReference>
<dbReference type="STRING" id="112413.SAMN05421854_106382"/>
<organism evidence="8 9">
    <name type="scientific">Amycolatopsis rubida</name>
    <dbReference type="NCBI Taxonomy" id="112413"/>
    <lineage>
        <taxon>Bacteria</taxon>
        <taxon>Bacillati</taxon>
        <taxon>Actinomycetota</taxon>
        <taxon>Actinomycetes</taxon>
        <taxon>Pseudonocardiales</taxon>
        <taxon>Pseudonocardiaceae</taxon>
        <taxon>Amycolatopsis</taxon>
    </lineage>
</organism>
<dbReference type="Gene3D" id="3.40.640.10">
    <property type="entry name" value="Type I PLP-dependent aspartate aminotransferase-like (Major domain)"/>
    <property type="match status" value="1"/>
</dbReference>
<dbReference type="GO" id="GO:0017000">
    <property type="term" value="P:antibiotic biosynthetic process"/>
    <property type="evidence" value="ECO:0007669"/>
    <property type="project" value="UniProtKB-KW"/>
</dbReference>
<evidence type="ECO:0000256" key="2">
    <source>
        <dbReference type="ARBA" id="ARBA00012224"/>
    </source>
</evidence>
<dbReference type="EMBL" id="FOWC01000006">
    <property type="protein sequence ID" value="SFP72004.1"/>
    <property type="molecule type" value="Genomic_DNA"/>
</dbReference>
<dbReference type="OrthoDB" id="3224382at2"/>
<protein>
    <recommendedName>
        <fullName evidence="2">cysteine-S-conjugate beta-lyase</fullName>
        <ecNumber evidence="2">4.4.1.13</ecNumber>
    </recommendedName>
</protein>
<feature type="domain" description="Aminotransferase class I/classII large" evidence="7">
    <location>
        <begin position="42"/>
        <end position="376"/>
    </location>
</feature>
<evidence type="ECO:0000259" key="7">
    <source>
        <dbReference type="Pfam" id="PF00155"/>
    </source>
</evidence>
<dbReference type="EC" id="4.4.1.13" evidence="2"/>
<dbReference type="Proteomes" id="UP000199137">
    <property type="component" value="Unassembled WGS sequence"/>
</dbReference>
<sequence length="394" mass="42509">MREHRNPLLDIGKLSGLTPAELIRRGSAKWCRVPGALGASVAEMDFGVPPVLADRLAEAVREGEFGYHPPGLMRRLEQACADYQAEHYGWHVAPERVEAVGDVIVGLEAVIERFTAPGSPVVVPTPAYMPFLTAPVRLGRRVIEVAMREEAGGWQLDPEGIGEALAAGAGLVVLCNPHNPVGKVYRRSELRALAEVVERHGARVFADEIHAPLIYPGARHQCYAALGEDTDRHAITATSASKAWNIPGLKCAQLILGSQDRRSWQQVRHSASRGASNLGVAATITAYREGGPWLAEVLRYLESNRRLLGKLVAEHLPGVRFAPPEGTYLAWLDCRGPGRKTPPGQYFLDRAGVSVAEGALCGAAGEGFVRLNFATPAHILETLLVAMGEAWALS</sequence>
<comment type="similarity">
    <text evidence="6">Belongs to the class-II pyridoxal-phosphate-dependent aminotransferase family. MalY/PatB cystathionine beta-lyase subfamily.</text>
</comment>
<dbReference type="SUPFAM" id="SSF53383">
    <property type="entry name" value="PLP-dependent transferases"/>
    <property type="match status" value="1"/>
</dbReference>
<accession>A0A1I5SMI6</accession>
<dbReference type="CDD" id="cd00609">
    <property type="entry name" value="AAT_like"/>
    <property type="match status" value="1"/>
</dbReference>
<dbReference type="PANTHER" id="PTHR43525">
    <property type="entry name" value="PROTEIN MALY"/>
    <property type="match status" value="1"/>
</dbReference>
<keyword evidence="4" id="KW-0045">Antibiotic biosynthesis</keyword>
<comment type="cofactor">
    <cofactor evidence="1">
        <name>pyridoxal 5'-phosphate</name>
        <dbReference type="ChEBI" id="CHEBI:597326"/>
    </cofactor>
</comment>
<reference evidence="8 9" key="1">
    <citation type="submission" date="2016-10" db="EMBL/GenBank/DDBJ databases">
        <authorList>
            <person name="de Groot N.N."/>
        </authorList>
    </citation>
    <scope>NUCLEOTIDE SEQUENCE [LARGE SCALE GENOMIC DNA]</scope>
    <source>
        <strain evidence="8 9">DSM 44637</strain>
    </source>
</reference>
<dbReference type="GO" id="GO:0047804">
    <property type="term" value="F:cysteine-S-conjugate beta-lyase activity"/>
    <property type="evidence" value="ECO:0007669"/>
    <property type="project" value="UniProtKB-EC"/>
</dbReference>
<dbReference type="InterPro" id="IPR015422">
    <property type="entry name" value="PyrdxlP-dep_Trfase_small"/>
</dbReference>
<dbReference type="Gene3D" id="3.90.1150.10">
    <property type="entry name" value="Aspartate Aminotransferase, domain 1"/>
    <property type="match status" value="1"/>
</dbReference>
<keyword evidence="3" id="KW-0663">Pyridoxal phosphate</keyword>